<dbReference type="Proteomes" id="UP000800038">
    <property type="component" value="Unassembled WGS sequence"/>
</dbReference>
<feature type="region of interest" description="Disordered" evidence="6">
    <location>
        <begin position="290"/>
        <end position="323"/>
    </location>
</feature>
<feature type="transmembrane region" description="Helical" evidence="7">
    <location>
        <begin position="214"/>
        <end position="235"/>
    </location>
</feature>
<dbReference type="PANTHER" id="PTHR33048:SF146">
    <property type="entry name" value="INTEGRAL MEMBRANE PROTEIN"/>
    <property type="match status" value="1"/>
</dbReference>
<evidence type="ECO:0000256" key="2">
    <source>
        <dbReference type="ARBA" id="ARBA00022692"/>
    </source>
</evidence>
<reference evidence="9" key="1">
    <citation type="journal article" date="2020" name="Stud. Mycol.">
        <title>101 Dothideomycetes genomes: a test case for predicting lifestyles and emergence of pathogens.</title>
        <authorList>
            <person name="Haridas S."/>
            <person name="Albert R."/>
            <person name="Binder M."/>
            <person name="Bloem J."/>
            <person name="Labutti K."/>
            <person name="Salamov A."/>
            <person name="Andreopoulos B."/>
            <person name="Baker S."/>
            <person name="Barry K."/>
            <person name="Bills G."/>
            <person name="Bluhm B."/>
            <person name="Cannon C."/>
            <person name="Castanera R."/>
            <person name="Culley D."/>
            <person name="Daum C."/>
            <person name="Ezra D."/>
            <person name="Gonzalez J."/>
            <person name="Henrissat B."/>
            <person name="Kuo A."/>
            <person name="Liang C."/>
            <person name="Lipzen A."/>
            <person name="Lutzoni F."/>
            <person name="Magnuson J."/>
            <person name="Mondo S."/>
            <person name="Nolan M."/>
            <person name="Ohm R."/>
            <person name="Pangilinan J."/>
            <person name="Park H.-J."/>
            <person name="Ramirez L."/>
            <person name="Alfaro M."/>
            <person name="Sun H."/>
            <person name="Tritt A."/>
            <person name="Yoshinaga Y."/>
            <person name="Zwiers L.-H."/>
            <person name="Turgeon B."/>
            <person name="Goodwin S."/>
            <person name="Spatafora J."/>
            <person name="Crous P."/>
            <person name="Grigoriev I."/>
        </authorList>
    </citation>
    <scope>NUCLEOTIDE SEQUENCE</scope>
    <source>
        <strain evidence="9">CBS 161.51</strain>
    </source>
</reference>
<dbReference type="Pfam" id="PF20684">
    <property type="entry name" value="Fung_rhodopsin"/>
    <property type="match status" value="1"/>
</dbReference>
<gene>
    <name evidence="9" type="ORF">EJ02DRAFT_391409</name>
</gene>
<evidence type="ECO:0000256" key="1">
    <source>
        <dbReference type="ARBA" id="ARBA00004141"/>
    </source>
</evidence>
<dbReference type="GO" id="GO:0016020">
    <property type="term" value="C:membrane"/>
    <property type="evidence" value="ECO:0007669"/>
    <property type="project" value="UniProtKB-SubCell"/>
</dbReference>
<sequence length="372" mass="41012">MSAKTNGFAQGTVLSITYSMLGFTTFVVLARVGLNILRPKRLTASDYFVFLAFAFYVIMCALYISVSPYMQRVYAVINGETPPYATMKEDAVVMTKMIFAAPCMFYLTLWSIKLSLLFLYRKLLIGISKQYIVIWWGIAGFCVLTFGGNYIMYFRSCGTISGFWMGGCIGDTAKHAQLASLYYSFAVDIATNLMIMALPIKLTWNLQMPRSKKIAILILFGSGIVCILFACLRVSQVAVNAANPESDGQPLDPTWISIWGVVECSIAVSIGCCPAFAVLVKAFHSKTTHDSRGYRKQTDSQSGRNGGSKIQFSDIGSTATRSRDQQLGLDTSDSHWADAHSSQEKLRVNHDGILVSTTVTQKEGSATVFEVR</sequence>
<feature type="transmembrane region" description="Helical" evidence="7">
    <location>
        <begin position="12"/>
        <end position="34"/>
    </location>
</feature>
<comment type="subcellular location">
    <subcellularLocation>
        <location evidence="1">Membrane</location>
        <topology evidence="1">Multi-pass membrane protein</topology>
    </subcellularLocation>
</comment>
<feature type="domain" description="Rhodopsin" evidence="8">
    <location>
        <begin position="31"/>
        <end position="281"/>
    </location>
</feature>
<evidence type="ECO:0000313" key="10">
    <source>
        <dbReference type="Proteomes" id="UP000800038"/>
    </source>
</evidence>
<dbReference type="PANTHER" id="PTHR33048">
    <property type="entry name" value="PTH11-LIKE INTEGRAL MEMBRANE PROTEIN (AFU_ORTHOLOGUE AFUA_5G11245)"/>
    <property type="match status" value="1"/>
</dbReference>
<comment type="similarity">
    <text evidence="5">Belongs to the SAT4 family.</text>
</comment>
<keyword evidence="4 7" id="KW-0472">Membrane</keyword>
<dbReference type="InterPro" id="IPR049326">
    <property type="entry name" value="Rhodopsin_dom_fungi"/>
</dbReference>
<evidence type="ECO:0000259" key="8">
    <source>
        <dbReference type="Pfam" id="PF20684"/>
    </source>
</evidence>
<evidence type="ECO:0000256" key="6">
    <source>
        <dbReference type="SAM" id="MobiDB-lite"/>
    </source>
</evidence>
<keyword evidence="10" id="KW-1185">Reference proteome</keyword>
<feature type="transmembrane region" description="Helical" evidence="7">
    <location>
        <begin position="255"/>
        <end position="280"/>
    </location>
</feature>
<feature type="transmembrane region" description="Helical" evidence="7">
    <location>
        <begin position="132"/>
        <end position="153"/>
    </location>
</feature>
<evidence type="ECO:0000256" key="5">
    <source>
        <dbReference type="ARBA" id="ARBA00038359"/>
    </source>
</evidence>
<keyword evidence="3 7" id="KW-1133">Transmembrane helix</keyword>
<feature type="transmembrane region" description="Helical" evidence="7">
    <location>
        <begin position="181"/>
        <end position="202"/>
    </location>
</feature>
<evidence type="ECO:0000256" key="7">
    <source>
        <dbReference type="SAM" id="Phobius"/>
    </source>
</evidence>
<dbReference type="OrthoDB" id="2988756at2759"/>
<name>A0A6A5TGF1_9PLEO</name>
<feature type="transmembrane region" description="Helical" evidence="7">
    <location>
        <begin position="46"/>
        <end position="66"/>
    </location>
</feature>
<keyword evidence="2 7" id="KW-0812">Transmembrane</keyword>
<dbReference type="InterPro" id="IPR052337">
    <property type="entry name" value="SAT4-like"/>
</dbReference>
<organism evidence="9 10">
    <name type="scientific">Clathrospora elynae</name>
    <dbReference type="NCBI Taxonomy" id="706981"/>
    <lineage>
        <taxon>Eukaryota</taxon>
        <taxon>Fungi</taxon>
        <taxon>Dikarya</taxon>
        <taxon>Ascomycota</taxon>
        <taxon>Pezizomycotina</taxon>
        <taxon>Dothideomycetes</taxon>
        <taxon>Pleosporomycetidae</taxon>
        <taxon>Pleosporales</taxon>
        <taxon>Diademaceae</taxon>
        <taxon>Clathrospora</taxon>
    </lineage>
</organism>
<evidence type="ECO:0000256" key="3">
    <source>
        <dbReference type="ARBA" id="ARBA00022989"/>
    </source>
</evidence>
<protein>
    <recommendedName>
        <fullName evidence="8">Rhodopsin domain-containing protein</fullName>
    </recommendedName>
</protein>
<proteinExistence type="inferred from homology"/>
<evidence type="ECO:0000313" key="9">
    <source>
        <dbReference type="EMBL" id="KAF1947957.1"/>
    </source>
</evidence>
<evidence type="ECO:0000256" key="4">
    <source>
        <dbReference type="ARBA" id="ARBA00023136"/>
    </source>
</evidence>
<dbReference type="AlphaFoldDB" id="A0A6A5TGF1"/>
<dbReference type="EMBL" id="ML975997">
    <property type="protein sequence ID" value="KAF1947957.1"/>
    <property type="molecule type" value="Genomic_DNA"/>
</dbReference>
<feature type="compositionally biased region" description="Polar residues" evidence="6">
    <location>
        <begin position="299"/>
        <end position="320"/>
    </location>
</feature>
<feature type="transmembrane region" description="Helical" evidence="7">
    <location>
        <begin position="97"/>
        <end position="120"/>
    </location>
</feature>
<accession>A0A6A5TGF1</accession>